<comment type="caution">
    <text evidence="1">The sequence shown here is derived from an EMBL/GenBank/DDBJ whole genome shotgun (WGS) entry which is preliminary data.</text>
</comment>
<protein>
    <submittedName>
        <fullName evidence="1">Uncharacterized protein</fullName>
    </submittedName>
</protein>
<accession>A0A448WHJ4</accession>
<name>A0A448WHJ4_9PLAT</name>
<organism evidence="1 2">
    <name type="scientific">Protopolystoma xenopodis</name>
    <dbReference type="NCBI Taxonomy" id="117903"/>
    <lineage>
        <taxon>Eukaryota</taxon>
        <taxon>Metazoa</taxon>
        <taxon>Spiralia</taxon>
        <taxon>Lophotrochozoa</taxon>
        <taxon>Platyhelminthes</taxon>
        <taxon>Monogenea</taxon>
        <taxon>Polyopisthocotylea</taxon>
        <taxon>Polystomatidea</taxon>
        <taxon>Polystomatidae</taxon>
        <taxon>Protopolystoma</taxon>
    </lineage>
</organism>
<gene>
    <name evidence="1" type="ORF">PXEA_LOCUS5379</name>
</gene>
<reference evidence="1" key="1">
    <citation type="submission" date="2018-11" db="EMBL/GenBank/DDBJ databases">
        <authorList>
            <consortium name="Pathogen Informatics"/>
        </authorList>
    </citation>
    <scope>NUCLEOTIDE SEQUENCE</scope>
</reference>
<keyword evidence="2" id="KW-1185">Reference proteome</keyword>
<dbReference type="EMBL" id="CAAALY010013311">
    <property type="protein sequence ID" value="VEL11939.1"/>
    <property type="molecule type" value="Genomic_DNA"/>
</dbReference>
<dbReference type="AlphaFoldDB" id="A0A448WHJ4"/>
<evidence type="ECO:0000313" key="1">
    <source>
        <dbReference type="EMBL" id="VEL11939.1"/>
    </source>
</evidence>
<dbReference type="Proteomes" id="UP000784294">
    <property type="component" value="Unassembled WGS sequence"/>
</dbReference>
<evidence type="ECO:0000313" key="2">
    <source>
        <dbReference type="Proteomes" id="UP000784294"/>
    </source>
</evidence>
<sequence length="75" mass="7870">MLLHLIRSSTTSVVSSLVSAPNDGKLFAEFIVADTAIPKATLAAHIAFSVSTATISVQVMDNFMFAALTLVVTDT</sequence>
<proteinExistence type="predicted"/>